<protein>
    <recommendedName>
        <fullName evidence="1">Fibronectin type-III domain-containing protein</fullName>
    </recommendedName>
</protein>
<dbReference type="SUPFAM" id="SSF49265">
    <property type="entry name" value="Fibronectin type III"/>
    <property type="match status" value="1"/>
</dbReference>
<accession>A0A8C5QP02</accession>
<dbReference type="SMART" id="SM00060">
    <property type="entry name" value="FN3"/>
    <property type="match status" value="1"/>
</dbReference>
<feature type="domain" description="Fibronectin type-III" evidence="1">
    <location>
        <begin position="71"/>
        <end position="163"/>
    </location>
</feature>
<dbReference type="InterPro" id="IPR036116">
    <property type="entry name" value="FN3_sf"/>
</dbReference>
<dbReference type="GeneTree" id="ENSGT00940000162696"/>
<dbReference type="Pfam" id="PF00041">
    <property type="entry name" value="fn3"/>
    <property type="match status" value="1"/>
</dbReference>
<proteinExistence type="predicted"/>
<dbReference type="PROSITE" id="PS50853">
    <property type="entry name" value="FN3"/>
    <property type="match status" value="1"/>
</dbReference>
<dbReference type="OrthoDB" id="8824963at2759"/>
<evidence type="ECO:0000259" key="1">
    <source>
        <dbReference type="PROSITE" id="PS50853"/>
    </source>
</evidence>
<dbReference type="Gene3D" id="2.60.40.10">
    <property type="entry name" value="Immunoglobulins"/>
    <property type="match status" value="1"/>
</dbReference>
<dbReference type="CDD" id="cd00063">
    <property type="entry name" value="FN3"/>
    <property type="match status" value="1"/>
</dbReference>
<dbReference type="InterPro" id="IPR003961">
    <property type="entry name" value="FN3_dom"/>
</dbReference>
<dbReference type="Proteomes" id="UP000694569">
    <property type="component" value="Unplaced"/>
</dbReference>
<dbReference type="Ensembl" id="ENSLLET00000042231.1">
    <property type="protein sequence ID" value="ENSLLEP00000040583.1"/>
    <property type="gene ID" value="ENSLLEG00000025804.1"/>
</dbReference>
<dbReference type="AlphaFoldDB" id="A0A8C5QP02"/>
<evidence type="ECO:0000313" key="2">
    <source>
        <dbReference type="Ensembl" id="ENSLLEP00000040583.1"/>
    </source>
</evidence>
<keyword evidence="3" id="KW-1185">Reference proteome</keyword>
<sequence length="212" mass="23415">MQSFSPSPSPFFLKLRLIRSDNKRKTVAPPGVSVLPCPYSRCKHMELPCEEIQRRAGGNCLCPGLRGRSFKPDSPRLGHVIPGDTGISVNWCSPLSEVLGYRVLYRASIGPLERGPILNSTYRFYSVENLLPGTTYRVCVVAYNEAGESPVEEREEEEKIWENGSPGPCALVLTSGTQDNALFNLKLRPWSCSEEGQGVFGTCIPELYSTQG</sequence>
<organism evidence="2 3">
    <name type="scientific">Leptobrachium leishanense</name>
    <name type="common">Leishan spiny toad</name>
    <dbReference type="NCBI Taxonomy" id="445787"/>
    <lineage>
        <taxon>Eukaryota</taxon>
        <taxon>Metazoa</taxon>
        <taxon>Chordata</taxon>
        <taxon>Craniata</taxon>
        <taxon>Vertebrata</taxon>
        <taxon>Euteleostomi</taxon>
        <taxon>Amphibia</taxon>
        <taxon>Batrachia</taxon>
        <taxon>Anura</taxon>
        <taxon>Pelobatoidea</taxon>
        <taxon>Megophryidae</taxon>
        <taxon>Leptobrachium</taxon>
    </lineage>
</organism>
<dbReference type="InterPro" id="IPR013783">
    <property type="entry name" value="Ig-like_fold"/>
</dbReference>
<name>A0A8C5QP02_9ANUR</name>
<reference evidence="2" key="1">
    <citation type="submission" date="2025-08" db="UniProtKB">
        <authorList>
            <consortium name="Ensembl"/>
        </authorList>
    </citation>
    <scope>IDENTIFICATION</scope>
</reference>
<evidence type="ECO:0000313" key="3">
    <source>
        <dbReference type="Proteomes" id="UP000694569"/>
    </source>
</evidence>
<reference evidence="2" key="2">
    <citation type="submission" date="2025-09" db="UniProtKB">
        <authorList>
            <consortium name="Ensembl"/>
        </authorList>
    </citation>
    <scope>IDENTIFICATION</scope>
</reference>